<evidence type="ECO:0000313" key="2">
    <source>
        <dbReference type="EMBL" id="KAG7336595.1"/>
    </source>
</evidence>
<keyword evidence="3" id="KW-0347">Helicase</keyword>
<dbReference type="PANTHER" id="PTHR33418:SF1">
    <property type="entry name" value="HELICASE-ASSOCIATED DOMAIN-CONTAINING PROTEIN"/>
    <property type="match status" value="1"/>
</dbReference>
<dbReference type="GO" id="GO:0004386">
    <property type="term" value="F:helicase activity"/>
    <property type="evidence" value="ECO:0007669"/>
    <property type="project" value="UniProtKB-KW"/>
</dbReference>
<comment type="caution">
    <text evidence="3">The sequence shown here is derived from an EMBL/GenBank/DDBJ whole genome shotgun (WGS) entry which is preliminary data.</text>
</comment>
<organism evidence="3 4">
    <name type="scientific">Nitzschia inconspicua</name>
    <dbReference type="NCBI Taxonomy" id="303405"/>
    <lineage>
        <taxon>Eukaryota</taxon>
        <taxon>Sar</taxon>
        <taxon>Stramenopiles</taxon>
        <taxon>Ochrophyta</taxon>
        <taxon>Bacillariophyta</taxon>
        <taxon>Bacillariophyceae</taxon>
        <taxon>Bacillariophycidae</taxon>
        <taxon>Bacillariales</taxon>
        <taxon>Bacillariaceae</taxon>
        <taxon>Nitzschia</taxon>
    </lineage>
</organism>
<evidence type="ECO:0000313" key="3">
    <source>
        <dbReference type="EMBL" id="KAG7358299.1"/>
    </source>
</evidence>
<gene>
    <name evidence="3" type="ORF">IV203_014887</name>
    <name evidence="2" type="ORF">IV203_020427</name>
</gene>
<feature type="domain" description="Helicase-associated" evidence="1">
    <location>
        <begin position="47"/>
        <end position="104"/>
    </location>
</feature>
<proteinExistence type="predicted"/>
<sequence length="152" mass="18069">MICATYSDFVYWVEMQKRDYNAGKLAQGKINLLNDLNFDWTPDPVATWQDMYEQLSQYYDRFESTLINTRINEELGMWTNELRILYSKGNLDPTWVAKLNHLEFDWKAEDVNMNAMFDRLVAYKKKHGTVAVPYACPDDPPISNWIKRNRRD</sequence>
<dbReference type="EMBL" id="JAGRRH010000014">
    <property type="protein sequence ID" value="KAG7358299.1"/>
    <property type="molecule type" value="Genomic_DNA"/>
</dbReference>
<reference evidence="3" key="1">
    <citation type="journal article" date="2021" name="Sci. Rep.">
        <title>Diploid genomic architecture of Nitzschia inconspicua, an elite biomass production diatom.</title>
        <authorList>
            <person name="Oliver A."/>
            <person name="Podell S."/>
            <person name="Pinowska A."/>
            <person name="Traller J.C."/>
            <person name="Smith S.R."/>
            <person name="McClure R."/>
            <person name="Beliaev A."/>
            <person name="Bohutskyi P."/>
            <person name="Hill E.A."/>
            <person name="Rabines A."/>
            <person name="Zheng H."/>
            <person name="Allen L.Z."/>
            <person name="Kuo A."/>
            <person name="Grigoriev I.V."/>
            <person name="Allen A.E."/>
            <person name="Hazlebeck D."/>
            <person name="Allen E.E."/>
        </authorList>
    </citation>
    <scope>NUCLEOTIDE SEQUENCE</scope>
    <source>
        <strain evidence="3">Hildebrandi</strain>
    </source>
</reference>
<keyword evidence="3" id="KW-0067">ATP-binding</keyword>
<keyword evidence="4" id="KW-1185">Reference proteome</keyword>
<keyword evidence="3" id="KW-0547">Nucleotide-binding</keyword>
<dbReference type="Pfam" id="PF03457">
    <property type="entry name" value="HA"/>
    <property type="match status" value="2"/>
</dbReference>
<keyword evidence="3" id="KW-0378">Hydrolase</keyword>
<dbReference type="OrthoDB" id="498381at2759"/>
<protein>
    <submittedName>
        <fullName evidence="3">Helicase domain protein</fullName>
    </submittedName>
</protein>
<reference evidence="3" key="2">
    <citation type="submission" date="2021-04" db="EMBL/GenBank/DDBJ databases">
        <authorList>
            <person name="Podell S."/>
        </authorList>
    </citation>
    <scope>NUCLEOTIDE SEQUENCE</scope>
    <source>
        <strain evidence="3">Hildebrandi</strain>
    </source>
</reference>
<dbReference type="PANTHER" id="PTHR33418">
    <property type="entry name" value="HELICASE-ASSOCIATED"/>
    <property type="match status" value="1"/>
</dbReference>
<dbReference type="InterPro" id="IPR005114">
    <property type="entry name" value="Helicase_assoc"/>
</dbReference>
<dbReference type="Proteomes" id="UP000693970">
    <property type="component" value="Unassembled WGS sequence"/>
</dbReference>
<evidence type="ECO:0000313" key="4">
    <source>
        <dbReference type="Proteomes" id="UP000693970"/>
    </source>
</evidence>
<feature type="domain" description="Helicase-associated" evidence="1">
    <location>
        <begin position="114"/>
        <end position="151"/>
    </location>
</feature>
<dbReference type="AlphaFoldDB" id="A0A9K3LAV1"/>
<evidence type="ECO:0000259" key="1">
    <source>
        <dbReference type="Pfam" id="PF03457"/>
    </source>
</evidence>
<accession>A0A9K3LAV1</accession>
<name>A0A9K3LAV1_9STRA</name>
<dbReference type="EMBL" id="JAGRRH010000116">
    <property type="protein sequence ID" value="KAG7336595.1"/>
    <property type="molecule type" value="Genomic_DNA"/>
</dbReference>